<keyword evidence="2" id="KW-1185">Reference proteome</keyword>
<dbReference type="AlphaFoldDB" id="A0A9W5S3W5"/>
<name>A0A9W5S3W5_9BACL</name>
<sequence length="96" mass="11279">MQIKKKSDIELILDSFPGIANWDEEREKHYLVFEDRKRGGQWTLMRYGDGQFSLHGRGEDYIDGDEMMFEDRDAVASFLWDNRSAYNAAVKQLVQV</sequence>
<dbReference type="OrthoDB" id="2882430at2"/>
<dbReference type="RefSeq" id="WP_036583559.1">
    <property type="nucleotide sequence ID" value="NZ_KK082148.1"/>
</dbReference>
<protein>
    <submittedName>
        <fullName evidence="1">Uncharacterized protein</fullName>
    </submittedName>
</protein>
<evidence type="ECO:0000313" key="2">
    <source>
        <dbReference type="Proteomes" id="UP000053750"/>
    </source>
</evidence>
<dbReference type="Proteomes" id="UP000053750">
    <property type="component" value="Unassembled WGS sequence"/>
</dbReference>
<organism evidence="1 2">
    <name type="scientific">Paenibacillus darwinianus</name>
    <dbReference type="NCBI Taxonomy" id="1380763"/>
    <lineage>
        <taxon>Bacteria</taxon>
        <taxon>Bacillati</taxon>
        <taxon>Bacillota</taxon>
        <taxon>Bacilli</taxon>
        <taxon>Bacillales</taxon>
        <taxon>Paenibacillaceae</taxon>
        <taxon>Paenibacillus</taxon>
    </lineage>
</organism>
<proteinExistence type="predicted"/>
<comment type="caution">
    <text evidence="1">The sequence shown here is derived from an EMBL/GenBank/DDBJ whole genome shotgun (WGS) entry which is preliminary data.</text>
</comment>
<gene>
    <name evidence="1" type="ORF">BG53_11440</name>
</gene>
<evidence type="ECO:0000313" key="1">
    <source>
        <dbReference type="EMBL" id="EXX91435.1"/>
    </source>
</evidence>
<dbReference type="EMBL" id="JFHU01000031">
    <property type="protein sequence ID" value="EXX91435.1"/>
    <property type="molecule type" value="Genomic_DNA"/>
</dbReference>
<reference evidence="1 2" key="1">
    <citation type="submission" date="2014-02" db="EMBL/GenBank/DDBJ databases">
        <title>Genome sequence of Paenibacillus darwinianus reveals adaptive mechanisms for survival in Antarctic soils.</title>
        <authorList>
            <person name="Dsouza M."/>
            <person name="Taylor M.W."/>
            <person name="Turner S.J."/>
            <person name="Aislabie J."/>
        </authorList>
    </citation>
    <scope>NUCLEOTIDE SEQUENCE [LARGE SCALE GENOMIC DNA]</scope>
    <source>
        <strain evidence="1 2">CE1</strain>
    </source>
</reference>
<accession>A0A9W5S3W5</accession>